<keyword evidence="5 8" id="KW-1133">Transmembrane helix</keyword>
<evidence type="ECO:0000313" key="10">
    <source>
        <dbReference type="EMBL" id="MFB9312531.1"/>
    </source>
</evidence>
<keyword evidence="11" id="KW-1185">Reference proteome</keyword>
<feature type="transmembrane region" description="Helical" evidence="8">
    <location>
        <begin position="79"/>
        <end position="99"/>
    </location>
</feature>
<keyword evidence="10" id="KW-0012">Acyltransferase</keyword>
<dbReference type="InterPro" id="IPR002656">
    <property type="entry name" value="Acyl_transf_3_dom"/>
</dbReference>
<feature type="transmembrane region" description="Helical" evidence="8">
    <location>
        <begin position="7"/>
        <end position="24"/>
    </location>
</feature>
<organism evidence="10 11">
    <name type="scientific">Nocardioides plantarum</name>
    <dbReference type="NCBI Taxonomy" id="29299"/>
    <lineage>
        <taxon>Bacteria</taxon>
        <taxon>Bacillati</taxon>
        <taxon>Actinomycetota</taxon>
        <taxon>Actinomycetes</taxon>
        <taxon>Propionibacteriales</taxon>
        <taxon>Nocardioidaceae</taxon>
        <taxon>Nocardioides</taxon>
    </lineage>
</organism>
<evidence type="ECO:0000259" key="9">
    <source>
        <dbReference type="Pfam" id="PF01757"/>
    </source>
</evidence>
<comment type="similarity">
    <text evidence="2">Belongs to the acyltransferase 3 family.</text>
</comment>
<evidence type="ECO:0000256" key="2">
    <source>
        <dbReference type="ARBA" id="ARBA00007400"/>
    </source>
</evidence>
<evidence type="ECO:0000256" key="3">
    <source>
        <dbReference type="ARBA" id="ARBA00022475"/>
    </source>
</evidence>
<feature type="transmembrane region" description="Helical" evidence="8">
    <location>
        <begin position="119"/>
        <end position="141"/>
    </location>
</feature>
<evidence type="ECO:0000256" key="5">
    <source>
        <dbReference type="ARBA" id="ARBA00022989"/>
    </source>
</evidence>
<dbReference type="EMBL" id="JBHMDG010000007">
    <property type="protein sequence ID" value="MFB9312531.1"/>
    <property type="molecule type" value="Genomic_DNA"/>
</dbReference>
<evidence type="ECO:0000256" key="1">
    <source>
        <dbReference type="ARBA" id="ARBA00004651"/>
    </source>
</evidence>
<reference evidence="10 11" key="1">
    <citation type="submission" date="2024-09" db="EMBL/GenBank/DDBJ databases">
        <authorList>
            <person name="Sun Q."/>
            <person name="Mori K."/>
        </authorList>
    </citation>
    <scope>NUCLEOTIDE SEQUENCE [LARGE SCALE GENOMIC DNA]</scope>
    <source>
        <strain evidence="10 11">JCM 9626</strain>
    </source>
</reference>
<feature type="transmembrane region" description="Helical" evidence="8">
    <location>
        <begin position="231"/>
        <end position="252"/>
    </location>
</feature>
<evidence type="ECO:0000256" key="7">
    <source>
        <dbReference type="SAM" id="MobiDB-lite"/>
    </source>
</evidence>
<feature type="transmembrane region" description="Helical" evidence="8">
    <location>
        <begin position="148"/>
        <end position="169"/>
    </location>
</feature>
<evidence type="ECO:0000256" key="6">
    <source>
        <dbReference type="ARBA" id="ARBA00023136"/>
    </source>
</evidence>
<keyword evidence="6 8" id="KW-0472">Membrane</keyword>
<protein>
    <submittedName>
        <fullName evidence="10">Acyltransferase family protein</fullName>
    </submittedName>
</protein>
<gene>
    <name evidence="10" type="ORF">ACFFRI_05695</name>
</gene>
<proteinExistence type="inferred from homology"/>
<accession>A0ABV5K7B7</accession>
<feature type="transmembrane region" description="Helical" evidence="8">
    <location>
        <begin position="54"/>
        <end position="72"/>
    </location>
</feature>
<dbReference type="PANTHER" id="PTHR40074:SF4">
    <property type="entry name" value="INNER MEMBRANE PROTEIN YCFT"/>
    <property type="match status" value="1"/>
</dbReference>
<dbReference type="Proteomes" id="UP001589750">
    <property type="component" value="Unassembled WGS sequence"/>
</dbReference>
<dbReference type="RefSeq" id="WP_170215229.1">
    <property type="nucleotide sequence ID" value="NZ_JBHMDG010000007.1"/>
</dbReference>
<keyword evidence="4 8" id="KW-0812">Transmembrane</keyword>
<feature type="transmembrane region" description="Helical" evidence="8">
    <location>
        <begin position="304"/>
        <end position="322"/>
    </location>
</feature>
<evidence type="ECO:0000256" key="8">
    <source>
        <dbReference type="SAM" id="Phobius"/>
    </source>
</evidence>
<keyword evidence="10" id="KW-0808">Transferase</keyword>
<feature type="region of interest" description="Disordered" evidence="7">
    <location>
        <begin position="368"/>
        <end position="399"/>
    </location>
</feature>
<feature type="transmembrane region" description="Helical" evidence="8">
    <location>
        <begin position="273"/>
        <end position="292"/>
    </location>
</feature>
<feature type="transmembrane region" description="Helical" evidence="8">
    <location>
        <begin position="206"/>
        <end position="225"/>
    </location>
</feature>
<feature type="domain" description="Acyltransferase 3" evidence="9">
    <location>
        <begin position="6"/>
        <end position="321"/>
    </location>
</feature>
<feature type="transmembrane region" description="Helical" evidence="8">
    <location>
        <begin position="175"/>
        <end position="194"/>
    </location>
</feature>
<dbReference type="PANTHER" id="PTHR40074">
    <property type="entry name" value="O-ACETYLTRANSFERASE WECH"/>
    <property type="match status" value="1"/>
</dbReference>
<dbReference type="GO" id="GO:0016746">
    <property type="term" value="F:acyltransferase activity"/>
    <property type="evidence" value="ECO:0007669"/>
    <property type="project" value="UniProtKB-KW"/>
</dbReference>
<comment type="subcellular location">
    <subcellularLocation>
        <location evidence="1">Cell membrane</location>
        <topology evidence="1">Multi-pass membrane protein</topology>
    </subcellularLocation>
</comment>
<evidence type="ECO:0000313" key="11">
    <source>
        <dbReference type="Proteomes" id="UP001589750"/>
    </source>
</evidence>
<dbReference type="Pfam" id="PF01757">
    <property type="entry name" value="Acyl_transf_3"/>
    <property type="match status" value="1"/>
</dbReference>
<name>A0ABV5K7B7_9ACTN</name>
<evidence type="ECO:0000256" key="4">
    <source>
        <dbReference type="ARBA" id="ARBA00022692"/>
    </source>
</evidence>
<sequence>MNERQRWADVAKGLCIVLVVLWHVTRKDFLLLPWAGEGPVTGGWGTLSEVLLPVRMPLFFLISGLFAVGRLARPWRQVWVGRVAPLLYLFVLWTLLHTLLLQLTPGFDTAVAGSPGELLVQLTITPGNLWYLLALASYVVVARATRRAPHWALGVALLLSAVAAAGWVPTPGNRYGLLTNLVWFLLGTRLPHFTRWVTRLTRPTRATLVAAVAAFAAGAALWQVLGADEWLGVRPALGALGIAAGLTVAATLARVPRLGSALAGLGRRTLPVYVLHLPLVALVHLGSVQLVGEGSAPARSLPLAVLYPAVVTGVVLAVCLALHGGVRRLGGTWLFEAPWLRTATRSSSQSQASASKAARVTTVPSRTMTWSGDRAARSRPRNEVWVTSASASERSADTM</sequence>
<keyword evidence="3" id="KW-1003">Cell membrane</keyword>
<comment type="caution">
    <text evidence="10">The sequence shown here is derived from an EMBL/GenBank/DDBJ whole genome shotgun (WGS) entry which is preliminary data.</text>
</comment>